<dbReference type="InterPro" id="IPR004449">
    <property type="entry name" value="SixA"/>
</dbReference>
<proteinExistence type="predicted"/>
<dbReference type="Pfam" id="PF00300">
    <property type="entry name" value="His_Phos_1"/>
    <property type="match status" value="1"/>
</dbReference>
<dbReference type="GO" id="GO:0101006">
    <property type="term" value="F:protein histidine phosphatase activity"/>
    <property type="evidence" value="ECO:0007669"/>
    <property type="project" value="InterPro"/>
</dbReference>
<dbReference type="NCBIfam" id="TIGR00249">
    <property type="entry name" value="sixA"/>
    <property type="match status" value="1"/>
</dbReference>
<dbReference type="PANTHER" id="PTHR47623:SF1">
    <property type="entry name" value="OS09G0287300 PROTEIN"/>
    <property type="match status" value="1"/>
</dbReference>
<protein>
    <submittedName>
        <fullName evidence="2">Phosphohistidine phosphatase SixA</fullName>
    </submittedName>
</protein>
<dbReference type="GO" id="GO:0005737">
    <property type="term" value="C:cytoplasm"/>
    <property type="evidence" value="ECO:0007669"/>
    <property type="project" value="InterPro"/>
</dbReference>
<evidence type="ECO:0000256" key="1">
    <source>
        <dbReference type="PIRSR" id="PIRSR613078-2"/>
    </source>
</evidence>
<organism evidence="2">
    <name type="scientific">Symploca sp. SIO1C4</name>
    <dbReference type="NCBI Taxonomy" id="2607765"/>
    <lineage>
        <taxon>Bacteria</taxon>
        <taxon>Bacillati</taxon>
        <taxon>Cyanobacteriota</taxon>
        <taxon>Cyanophyceae</taxon>
        <taxon>Coleofasciculales</taxon>
        <taxon>Coleofasciculaceae</taxon>
        <taxon>Symploca</taxon>
    </lineage>
</organism>
<evidence type="ECO:0000313" key="2">
    <source>
        <dbReference type="EMBL" id="NER31391.1"/>
    </source>
</evidence>
<comment type="caution">
    <text evidence="2">The sequence shown here is derived from an EMBL/GenBank/DDBJ whole genome shotgun (WGS) entry which is preliminary data.</text>
</comment>
<sequence>MELYLIRHGIAVERETYTQDAERPLTDKGRQKTTKVAKQLSERGLHFNLILTSPLVRAKETAAILQNANLSAEVQEFASLAPNGDILNWINWLESQRQINYWDKCLALVGHQPDLGNWAETLVWGKAQEKLILKKAGVIGLELPAIKTPIGHSELFLLISPKWLL</sequence>
<dbReference type="PANTHER" id="PTHR47623">
    <property type="entry name" value="OS09G0287300 PROTEIN"/>
    <property type="match status" value="1"/>
</dbReference>
<dbReference type="CDD" id="cd07067">
    <property type="entry name" value="HP_PGM_like"/>
    <property type="match status" value="1"/>
</dbReference>
<gene>
    <name evidence="2" type="primary">sixA</name>
    <name evidence="2" type="ORF">F6J89_28190</name>
</gene>
<feature type="binding site" evidence="1">
    <location>
        <position position="57"/>
    </location>
    <ligand>
        <name>substrate</name>
    </ligand>
</feature>
<reference evidence="2" key="1">
    <citation type="submission" date="2019-11" db="EMBL/GenBank/DDBJ databases">
        <title>Genomic insights into an expanded diversity of filamentous marine cyanobacteria reveals the extraordinary biosynthetic potential of Moorea and Okeania.</title>
        <authorList>
            <person name="Ferreira Leao T."/>
            <person name="Wang M."/>
            <person name="Moss N."/>
            <person name="Da Silva R."/>
            <person name="Sanders J."/>
            <person name="Nurk S."/>
            <person name="Gurevich A."/>
            <person name="Humphrey G."/>
            <person name="Reher R."/>
            <person name="Zhu Q."/>
            <person name="Belda-Ferre P."/>
            <person name="Glukhov E."/>
            <person name="Rex R."/>
            <person name="Dorrestein P.C."/>
            <person name="Knight R."/>
            <person name="Pevzner P."/>
            <person name="Gerwick W.H."/>
            <person name="Gerwick L."/>
        </authorList>
    </citation>
    <scope>NUCLEOTIDE SEQUENCE</scope>
    <source>
        <strain evidence="2">SIO1C4</strain>
    </source>
</reference>
<dbReference type="InterPro" id="IPR029033">
    <property type="entry name" value="His_PPase_superfam"/>
</dbReference>
<accession>A0A6B3NPE1</accession>
<dbReference type="SMART" id="SM00855">
    <property type="entry name" value="PGAM"/>
    <property type="match status" value="1"/>
</dbReference>
<dbReference type="SUPFAM" id="SSF53254">
    <property type="entry name" value="Phosphoglycerate mutase-like"/>
    <property type="match status" value="1"/>
</dbReference>
<dbReference type="Gene3D" id="3.40.50.1240">
    <property type="entry name" value="Phosphoglycerate mutase-like"/>
    <property type="match status" value="1"/>
</dbReference>
<dbReference type="AlphaFoldDB" id="A0A6B3NPE1"/>
<dbReference type="EMBL" id="JAAHFQ010000804">
    <property type="protein sequence ID" value="NER31391.1"/>
    <property type="molecule type" value="Genomic_DNA"/>
</dbReference>
<name>A0A6B3NPE1_9CYAN</name>
<dbReference type="InterPro" id="IPR013078">
    <property type="entry name" value="His_Pase_superF_clade-1"/>
</dbReference>